<reference evidence="1 2" key="1">
    <citation type="journal article" date="2019" name="Int. J. Syst. Evol. Microbiol.">
        <title>The Global Catalogue of Microorganisms (GCM) 10K type strain sequencing project: providing services to taxonomists for standard genome sequencing and annotation.</title>
        <authorList>
            <consortium name="The Broad Institute Genomics Platform"/>
            <consortium name="The Broad Institute Genome Sequencing Center for Infectious Disease"/>
            <person name="Wu L."/>
            <person name="Ma J."/>
        </authorList>
    </citation>
    <scope>NUCLEOTIDE SEQUENCE [LARGE SCALE GENOMIC DNA]</scope>
    <source>
        <strain evidence="1 2">JCM 9650</strain>
    </source>
</reference>
<evidence type="ECO:0000313" key="2">
    <source>
        <dbReference type="Proteomes" id="UP001501423"/>
    </source>
</evidence>
<evidence type="ECO:0000313" key="1">
    <source>
        <dbReference type="EMBL" id="GAA2931984.1"/>
    </source>
</evidence>
<sequence length="88" mass="9494">MGAGAAPVPGRPSLILRQIPSDAISYLTMTPCHLRFHCVFTPSEAASAVLGPPSFVSPVLNHRAKMPDQSLMSTVQISGRYHRYPDCS</sequence>
<gene>
    <name evidence="1" type="ORF">GCM10010478_36290</name>
</gene>
<keyword evidence="2" id="KW-1185">Reference proteome</keyword>
<proteinExistence type="predicted"/>
<organism evidence="1 2">
    <name type="scientific">Streptomyces erythrogriseus</name>
    <dbReference type="NCBI Taxonomy" id="284027"/>
    <lineage>
        <taxon>Bacteria</taxon>
        <taxon>Bacillati</taxon>
        <taxon>Actinomycetota</taxon>
        <taxon>Actinomycetes</taxon>
        <taxon>Kitasatosporales</taxon>
        <taxon>Streptomycetaceae</taxon>
        <taxon>Streptomyces</taxon>
        <taxon>Streptomyces griseoincarnatus group</taxon>
    </lineage>
</organism>
<accession>A0ABN3X0V9</accession>
<name>A0ABN3X0V9_9ACTN</name>
<dbReference type="Proteomes" id="UP001501423">
    <property type="component" value="Unassembled WGS sequence"/>
</dbReference>
<protein>
    <submittedName>
        <fullName evidence="1">Uncharacterized protein</fullName>
    </submittedName>
</protein>
<comment type="caution">
    <text evidence="1">The sequence shown here is derived from an EMBL/GenBank/DDBJ whole genome shotgun (WGS) entry which is preliminary data.</text>
</comment>
<dbReference type="EMBL" id="BAAAVA010000042">
    <property type="protein sequence ID" value="GAA2931984.1"/>
    <property type="molecule type" value="Genomic_DNA"/>
</dbReference>